<feature type="compositionally biased region" description="Basic and acidic residues" evidence="1">
    <location>
        <begin position="69"/>
        <end position="105"/>
    </location>
</feature>
<name>A0A1S0TK65_LOALO</name>
<feature type="region of interest" description="Disordered" evidence="1">
    <location>
        <begin position="68"/>
        <end position="105"/>
    </location>
</feature>
<proteinExistence type="predicted"/>
<dbReference type="EMBL" id="JH712857">
    <property type="protein sequence ID" value="EFO14697.1"/>
    <property type="molecule type" value="Genomic_DNA"/>
</dbReference>
<protein>
    <submittedName>
        <fullName evidence="2">Uncharacterized protein</fullName>
    </submittedName>
</protein>
<dbReference type="RefSeq" id="XP_003149372.1">
    <property type="nucleotide sequence ID" value="XM_003149324.1"/>
</dbReference>
<reference evidence="2" key="1">
    <citation type="submission" date="2012-04" db="EMBL/GenBank/DDBJ databases">
        <title>The Genome Sequence of Loa loa.</title>
        <authorList>
            <consortium name="The Broad Institute Genome Sequencing Platform"/>
            <consortium name="Broad Institute Genome Sequencing Center for Infectious Disease"/>
            <person name="Nutman T.B."/>
            <person name="Fink D.L."/>
            <person name="Russ C."/>
            <person name="Young S."/>
            <person name="Zeng Q."/>
            <person name="Gargeya S."/>
            <person name="Alvarado L."/>
            <person name="Berlin A."/>
            <person name="Chapman S.B."/>
            <person name="Chen Z."/>
            <person name="Freedman E."/>
            <person name="Gellesch M."/>
            <person name="Goldberg J."/>
            <person name="Griggs A."/>
            <person name="Gujja S."/>
            <person name="Heilman E.R."/>
            <person name="Heiman D."/>
            <person name="Howarth C."/>
            <person name="Mehta T."/>
            <person name="Neiman D."/>
            <person name="Pearson M."/>
            <person name="Roberts A."/>
            <person name="Saif S."/>
            <person name="Shea T."/>
            <person name="Shenoy N."/>
            <person name="Sisk P."/>
            <person name="Stolte C."/>
            <person name="Sykes S."/>
            <person name="White J."/>
            <person name="Yandava C."/>
            <person name="Haas B."/>
            <person name="Henn M.R."/>
            <person name="Nusbaum C."/>
            <person name="Birren B."/>
        </authorList>
    </citation>
    <scope>NUCLEOTIDE SEQUENCE [LARGE SCALE GENOMIC DNA]</scope>
</reference>
<evidence type="ECO:0000313" key="2">
    <source>
        <dbReference type="EMBL" id="EFO14697.1"/>
    </source>
</evidence>
<organism evidence="2">
    <name type="scientific">Loa loa</name>
    <name type="common">Eye worm</name>
    <name type="synonym">Filaria loa</name>
    <dbReference type="NCBI Taxonomy" id="7209"/>
    <lineage>
        <taxon>Eukaryota</taxon>
        <taxon>Metazoa</taxon>
        <taxon>Ecdysozoa</taxon>
        <taxon>Nematoda</taxon>
        <taxon>Chromadorea</taxon>
        <taxon>Rhabditida</taxon>
        <taxon>Spirurina</taxon>
        <taxon>Spiruromorpha</taxon>
        <taxon>Filarioidea</taxon>
        <taxon>Onchocercidae</taxon>
        <taxon>Loa</taxon>
    </lineage>
</organism>
<accession>A0A1S0TK65</accession>
<evidence type="ECO:0000256" key="1">
    <source>
        <dbReference type="SAM" id="MobiDB-lite"/>
    </source>
</evidence>
<gene>
    <name evidence="2" type="ORF">LOAG_13819</name>
</gene>
<dbReference type="CTD" id="9951293"/>
<dbReference type="KEGG" id="loa:LOAG_13819"/>
<dbReference type="GeneID" id="9951293"/>
<dbReference type="AlphaFoldDB" id="A0A1S0TK65"/>
<sequence>MDKLGAIKRRSKVKRKEGEFHWESILLFTFHHLTLYNGYIIHPSFSEDFGVFSGSAWKCLQLSPDPDYEMMRNENREDTKKKQKQKEEDKEGNVRAVWEEHGMCD</sequence>
<dbReference type="InParanoid" id="A0A1S0TK65"/>